<keyword evidence="1" id="KW-1133">Transmembrane helix</keyword>
<feature type="transmembrane region" description="Helical" evidence="1">
    <location>
        <begin position="251"/>
        <end position="268"/>
    </location>
</feature>
<dbReference type="HAMAP" id="MF_02093">
    <property type="entry name" value="Beta_carotene_diox"/>
    <property type="match status" value="1"/>
</dbReference>
<comment type="similarity">
    <text evidence="1">Belongs to the Brp/Blh beta-carotene diooxygenase family.</text>
</comment>
<feature type="transmembrane region" description="Helical" evidence="1">
    <location>
        <begin position="121"/>
        <end position="140"/>
    </location>
</feature>
<keyword evidence="1" id="KW-0812">Transmembrane</keyword>
<evidence type="ECO:0000256" key="1">
    <source>
        <dbReference type="HAMAP-Rule" id="MF_02093"/>
    </source>
</evidence>
<name>A0A7H9ARN7_9FLAO</name>
<comment type="caution">
    <text evidence="1">Lacks conserved residue(s) required for the propagation of feature annotation.</text>
</comment>
<keyword evidence="3" id="KW-1185">Reference proteome</keyword>
<keyword evidence="1 2" id="KW-0223">Dioxygenase</keyword>
<evidence type="ECO:0000313" key="3">
    <source>
        <dbReference type="Proteomes" id="UP000509302"/>
    </source>
</evidence>
<dbReference type="GO" id="GO:0005886">
    <property type="term" value="C:plasma membrane"/>
    <property type="evidence" value="ECO:0007669"/>
    <property type="project" value="UniProtKB-SubCell"/>
</dbReference>
<comment type="subcellular location">
    <subcellularLocation>
        <location evidence="1">Cell membrane</location>
        <topology evidence="1">Multi-pass membrane protein</topology>
    </subcellularLocation>
</comment>
<feature type="transmembrane region" description="Helical" evidence="1">
    <location>
        <begin position="73"/>
        <end position="101"/>
    </location>
</feature>
<keyword evidence="1" id="KW-0479">Metal-binding</keyword>
<dbReference type="NCBIfam" id="TIGR03753">
    <property type="entry name" value="blh_monoox"/>
    <property type="match status" value="1"/>
</dbReference>
<feature type="transmembrane region" description="Helical" evidence="1">
    <location>
        <begin position="195"/>
        <end position="220"/>
    </location>
</feature>
<dbReference type="AlphaFoldDB" id="A0A7H9ARN7"/>
<dbReference type="GO" id="GO:0010436">
    <property type="term" value="F:carotenoid dioxygenase activity"/>
    <property type="evidence" value="ECO:0007669"/>
    <property type="project" value="UniProtKB-UniRule"/>
</dbReference>
<reference evidence="2 3" key="1">
    <citation type="journal article" date="2006" name="Int. J. Syst. Evol. Microbiol.">
        <title>Costertonia aggregata gen. nov., sp. nov., a mesophilic marine bacterium of the family Flavobacteriaceae, isolated from a mature biofilm.</title>
        <authorList>
            <person name="Kwon K.K."/>
            <person name="Lee Y.K."/>
            <person name="Lee H.K."/>
        </authorList>
    </citation>
    <scope>NUCLEOTIDE SEQUENCE [LARGE SCALE GENOMIC DNA]</scope>
    <source>
        <strain evidence="2 3">KCCM 42265</strain>
    </source>
</reference>
<keyword evidence="1" id="KW-0472">Membrane</keyword>
<dbReference type="RefSeq" id="WP_179242404.1">
    <property type="nucleotide sequence ID" value="NZ_CP058595.1"/>
</dbReference>
<accession>A0A7H9ARN7</accession>
<keyword evidence="1" id="KW-0560">Oxidoreductase</keyword>
<dbReference type="GO" id="GO:0016121">
    <property type="term" value="P:carotene catabolic process"/>
    <property type="evidence" value="ECO:0007669"/>
    <property type="project" value="UniProtKB-UniRule"/>
</dbReference>
<sequence>MKKRPTYFTQLNSLAIVGTFFSLWLAVFFDDDVENMLAYFLILTFGMLHGANDIKLIQYSRHTAQSTFPFLKVLASYILVVLFGLALFYFLPTLAFIFFLVVSGYHFGEQHWVSKLKPSSIWASLFFCSYGLFVLFLLFYQHVDTVSEVILKLTNVNTQSIHFYYMVLLTGISSLFLFVVLKIRKELSAHIIKELFFLAIFFVVFNTASLLWSFAIYFILWHSLPSIADQITFLYGKPNKHSIIKYLKSSLLYWILAALSSAMLLYIFRDDMELALSFFIAFLAAITFPHVFVISRLNKN</sequence>
<proteinExistence type="inferred from homology"/>
<comment type="cofactor">
    <cofactor evidence="1">
        <name>Fe(2+)</name>
        <dbReference type="ChEBI" id="CHEBI:29033"/>
    </cofactor>
</comment>
<dbReference type="EMBL" id="CP058595">
    <property type="protein sequence ID" value="QLG46123.1"/>
    <property type="molecule type" value="Genomic_DNA"/>
</dbReference>
<keyword evidence="1" id="KW-1003">Cell membrane</keyword>
<feature type="transmembrane region" description="Helical" evidence="1">
    <location>
        <begin position="274"/>
        <end position="294"/>
    </location>
</feature>
<comment type="catalytic activity">
    <reaction evidence="1">
        <text>all-trans-beta-carotene + O2 = 2 all-trans-retinal</text>
        <dbReference type="Rhea" id="RHEA:32887"/>
        <dbReference type="ChEBI" id="CHEBI:15379"/>
        <dbReference type="ChEBI" id="CHEBI:17579"/>
        <dbReference type="ChEBI" id="CHEBI:17898"/>
        <dbReference type="EC" id="1.13.11.63"/>
    </reaction>
</comment>
<dbReference type="Proteomes" id="UP000509302">
    <property type="component" value="Chromosome"/>
</dbReference>
<comment type="function">
    <text evidence="1">Catalyzes the cleavage of beta-carotene at its central double bond (15,15') to yield two molecules of all-trans-retinal.</text>
</comment>
<organism evidence="2 3">
    <name type="scientific">Costertonia aggregata</name>
    <dbReference type="NCBI Taxonomy" id="343403"/>
    <lineage>
        <taxon>Bacteria</taxon>
        <taxon>Pseudomonadati</taxon>
        <taxon>Bacteroidota</taxon>
        <taxon>Flavobacteriia</taxon>
        <taxon>Flavobacteriales</taxon>
        <taxon>Flavobacteriaceae</taxon>
        <taxon>Costertonia</taxon>
    </lineage>
</organism>
<dbReference type="KEGG" id="cagg:HYG79_12445"/>
<feature type="transmembrane region" description="Helical" evidence="1">
    <location>
        <begin position="35"/>
        <end position="52"/>
    </location>
</feature>
<dbReference type="InterPro" id="IPR022270">
    <property type="entry name" value="Blh_diox"/>
</dbReference>
<dbReference type="EC" id="1.13.11.63" evidence="1"/>
<keyword evidence="1" id="KW-0408">Iron</keyword>
<gene>
    <name evidence="2" type="ORF">HYG79_12445</name>
</gene>
<dbReference type="Pfam" id="PF15461">
    <property type="entry name" value="BCD"/>
    <property type="match status" value="1"/>
</dbReference>
<evidence type="ECO:0000313" key="2">
    <source>
        <dbReference type="EMBL" id="QLG46123.1"/>
    </source>
</evidence>
<feature type="transmembrane region" description="Helical" evidence="1">
    <location>
        <begin position="161"/>
        <end position="183"/>
    </location>
</feature>
<dbReference type="GO" id="GO:0003834">
    <property type="term" value="F:beta-carotene 15,15'-dioxygenase activity"/>
    <property type="evidence" value="ECO:0007669"/>
    <property type="project" value="UniProtKB-EC"/>
</dbReference>
<dbReference type="GO" id="GO:0005506">
    <property type="term" value="F:iron ion binding"/>
    <property type="evidence" value="ECO:0007669"/>
    <property type="project" value="UniProtKB-UniRule"/>
</dbReference>
<protein>
    <recommendedName>
        <fullName evidence="1">Probable beta-carotene 15,15'-dioxygenase</fullName>
        <ecNumber evidence="1">1.13.11.63</ecNumber>
    </recommendedName>
</protein>
<feature type="transmembrane region" description="Helical" evidence="1">
    <location>
        <begin position="7"/>
        <end position="29"/>
    </location>
</feature>